<gene>
    <name evidence="1" type="ORF">B296_00010272</name>
</gene>
<comment type="caution">
    <text evidence="1">The sequence shown here is derived from an EMBL/GenBank/DDBJ whole genome shotgun (WGS) entry which is preliminary data.</text>
</comment>
<sequence>MIKLSEKILIFSGKESGRKHRNQLQKEEDMSQHDTIALEITRTKTQRGRERWVGEMKKEGREGGLVDEEEEMGRAQTCQIDTLCNRYQMRHNQLENLRTACFGIGYTYSVERWQEIVAPAVIDSRGDDDKVLLNMEPRRDKERRECALMLYGRFRSLVAGRHHDHGGHAEKEIGLEYSAYCFNPWIEPRPRFDTFISCLMISISLLTSTAVCPLEKAGKPWRRGDVSPNAAAAAAAAPIPEVPSFTPHTGIVSNLSFLEDPIGPSRHVRTRSHDMIGHLSPHIWVGPRGAIYLLRLFYPRLGLPSLSLPVGFL</sequence>
<dbReference type="EMBL" id="AMZH03010105">
    <property type="protein sequence ID" value="RRT55400.1"/>
    <property type="molecule type" value="Genomic_DNA"/>
</dbReference>
<evidence type="ECO:0000313" key="2">
    <source>
        <dbReference type="Proteomes" id="UP000287651"/>
    </source>
</evidence>
<dbReference type="AlphaFoldDB" id="A0A426YUJ3"/>
<reference evidence="1 2" key="1">
    <citation type="journal article" date="2014" name="Agronomy (Basel)">
        <title>A Draft Genome Sequence for Ensete ventricosum, the Drought-Tolerant Tree Against Hunger.</title>
        <authorList>
            <person name="Harrison J."/>
            <person name="Moore K.A."/>
            <person name="Paszkiewicz K."/>
            <person name="Jones T."/>
            <person name="Grant M."/>
            <person name="Ambacheew D."/>
            <person name="Muzemil S."/>
            <person name="Studholme D.J."/>
        </authorList>
    </citation>
    <scope>NUCLEOTIDE SEQUENCE [LARGE SCALE GENOMIC DNA]</scope>
</reference>
<organism evidence="1 2">
    <name type="scientific">Ensete ventricosum</name>
    <name type="common">Abyssinian banana</name>
    <name type="synonym">Musa ensete</name>
    <dbReference type="NCBI Taxonomy" id="4639"/>
    <lineage>
        <taxon>Eukaryota</taxon>
        <taxon>Viridiplantae</taxon>
        <taxon>Streptophyta</taxon>
        <taxon>Embryophyta</taxon>
        <taxon>Tracheophyta</taxon>
        <taxon>Spermatophyta</taxon>
        <taxon>Magnoliopsida</taxon>
        <taxon>Liliopsida</taxon>
        <taxon>Zingiberales</taxon>
        <taxon>Musaceae</taxon>
        <taxon>Ensete</taxon>
    </lineage>
</organism>
<protein>
    <submittedName>
        <fullName evidence="1">Uncharacterized protein</fullName>
    </submittedName>
</protein>
<proteinExistence type="predicted"/>
<accession>A0A426YUJ3</accession>
<evidence type="ECO:0000313" key="1">
    <source>
        <dbReference type="EMBL" id="RRT55400.1"/>
    </source>
</evidence>
<name>A0A426YUJ3_ENSVE</name>
<dbReference type="Proteomes" id="UP000287651">
    <property type="component" value="Unassembled WGS sequence"/>
</dbReference>